<dbReference type="CDD" id="cd13853">
    <property type="entry name" value="CuRO_1_Tth-MCO_like"/>
    <property type="match status" value="1"/>
</dbReference>
<proteinExistence type="predicted"/>
<comment type="caution">
    <text evidence="7">The sequence shown here is derived from an EMBL/GenBank/DDBJ whole genome shotgun (WGS) entry which is preliminary data.</text>
</comment>
<accession>A0A562BTU5</accession>
<evidence type="ECO:0000256" key="1">
    <source>
        <dbReference type="ARBA" id="ARBA00004418"/>
    </source>
</evidence>
<evidence type="ECO:0000259" key="5">
    <source>
        <dbReference type="Pfam" id="PF07731"/>
    </source>
</evidence>
<dbReference type="InterPro" id="IPR001117">
    <property type="entry name" value="Cu-oxidase_2nd"/>
</dbReference>
<dbReference type="InterPro" id="IPR011706">
    <property type="entry name" value="Cu-oxidase_C"/>
</dbReference>
<organism evidence="7 8">
    <name type="scientific">Cupriavidus gilardii J11</name>
    <dbReference type="NCBI Taxonomy" id="936133"/>
    <lineage>
        <taxon>Bacteria</taxon>
        <taxon>Pseudomonadati</taxon>
        <taxon>Pseudomonadota</taxon>
        <taxon>Betaproteobacteria</taxon>
        <taxon>Burkholderiales</taxon>
        <taxon>Burkholderiaceae</taxon>
        <taxon>Cupriavidus</taxon>
    </lineage>
</organism>
<dbReference type="Proteomes" id="UP000318141">
    <property type="component" value="Unassembled WGS sequence"/>
</dbReference>
<dbReference type="GO" id="GO:0005507">
    <property type="term" value="F:copper ion binding"/>
    <property type="evidence" value="ECO:0007669"/>
    <property type="project" value="InterPro"/>
</dbReference>
<dbReference type="AlphaFoldDB" id="A0A562BTU5"/>
<dbReference type="Pfam" id="PF00394">
    <property type="entry name" value="Cu-oxidase"/>
    <property type="match status" value="1"/>
</dbReference>
<dbReference type="PROSITE" id="PS00080">
    <property type="entry name" value="MULTICOPPER_OXIDASE2"/>
    <property type="match status" value="1"/>
</dbReference>
<dbReference type="Pfam" id="PF07732">
    <property type="entry name" value="Cu-oxidase_3"/>
    <property type="match status" value="1"/>
</dbReference>
<evidence type="ECO:0000259" key="6">
    <source>
        <dbReference type="Pfam" id="PF07732"/>
    </source>
</evidence>
<keyword evidence="3" id="KW-0560">Oxidoreductase</keyword>
<evidence type="ECO:0000259" key="4">
    <source>
        <dbReference type="Pfam" id="PF00394"/>
    </source>
</evidence>
<dbReference type="SUPFAM" id="SSF49503">
    <property type="entry name" value="Cupredoxins"/>
    <property type="match status" value="3"/>
</dbReference>
<evidence type="ECO:0000313" key="8">
    <source>
        <dbReference type="Proteomes" id="UP000318141"/>
    </source>
</evidence>
<dbReference type="Gene3D" id="2.60.40.420">
    <property type="entry name" value="Cupredoxins - blue copper proteins"/>
    <property type="match status" value="3"/>
</dbReference>
<feature type="domain" description="Plastocyanin-like" evidence="4">
    <location>
        <begin position="215"/>
        <end position="304"/>
    </location>
</feature>
<sequence length="544" mass="58707">MALSRIRPMRGHACAVSVLAMLTSCGGDDGGDGARAIPQPEVASSRDGTLRLTLRQAPATITVAGKTFVSNVFNGTYVPPVLKLRRGDRLELTLSNRIGRADVQIDGPEETNLHYHGMSISPRAPADDVFLHIANGADYQYSWSVPATHPQGSHWYHPHPHGLVEPQILSGMSGMLVIDGVLDHFPPLAALPERYFLLKDIQLPGADDSAPLTKTINGVLGGTVRMRPGEMQVWHVGNVGADAYFHLAIDQVPLWELSRDGNPRPGPERNDALFLPPGARSTAVIQAPEAPGRYAIRTLAVDTGPQGDPNPEVRLATLIVEGERHHTAALRAALSQPAVNVDTATAAQVAAMPITRRRTVVFSETPDGNTFFIDGKVYDPARDDVIVNLGDVEEWTVQNISGERHVFHIHQLDFLVTSINQQDVDETGLRDVIDLPYQQNGVPGEVRLIIPFTNPLMVGRFVFHCHIVEHEDGGMMANIVVLPPGQSAAAPARMRTVTAAKPAPSGWLAQWLGAPARAQAPWEDVVCRSPAASAIAGAAAQRLR</sequence>
<comment type="subcellular location">
    <subcellularLocation>
        <location evidence="1">Periplasm</location>
    </subcellularLocation>
</comment>
<dbReference type="PROSITE" id="PS51257">
    <property type="entry name" value="PROKAR_LIPOPROTEIN"/>
    <property type="match status" value="1"/>
</dbReference>
<dbReference type="GO" id="GO:0042597">
    <property type="term" value="C:periplasmic space"/>
    <property type="evidence" value="ECO:0007669"/>
    <property type="project" value="UniProtKB-SubCell"/>
</dbReference>
<dbReference type="InterPro" id="IPR033138">
    <property type="entry name" value="Cu_oxidase_CS"/>
</dbReference>
<evidence type="ECO:0000256" key="2">
    <source>
        <dbReference type="ARBA" id="ARBA00022723"/>
    </source>
</evidence>
<dbReference type="PROSITE" id="PS00079">
    <property type="entry name" value="MULTICOPPER_OXIDASE1"/>
    <property type="match status" value="1"/>
</dbReference>
<keyword evidence="8" id="KW-1185">Reference proteome</keyword>
<keyword evidence="2" id="KW-0479">Metal-binding</keyword>
<reference evidence="7 8" key="1">
    <citation type="submission" date="2019-07" db="EMBL/GenBank/DDBJ databases">
        <title>Genome sequencing of lignin-degrading bacterial isolates.</title>
        <authorList>
            <person name="Gladden J."/>
        </authorList>
    </citation>
    <scope>NUCLEOTIDE SEQUENCE [LARGE SCALE GENOMIC DNA]</scope>
    <source>
        <strain evidence="7 8">J11</strain>
    </source>
</reference>
<dbReference type="OrthoDB" id="9757546at2"/>
<dbReference type="InterPro" id="IPR002355">
    <property type="entry name" value="Cu_oxidase_Cu_BS"/>
</dbReference>
<dbReference type="GO" id="GO:0016491">
    <property type="term" value="F:oxidoreductase activity"/>
    <property type="evidence" value="ECO:0007669"/>
    <property type="project" value="UniProtKB-KW"/>
</dbReference>
<dbReference type="InterPro" id="IPR045087">
    <property type="entry name" value="Cu-oxidase_fam"/>
</dbReference>
<dbReference type="Pfam" id="PF07731">
    <property type="entry name" value="Cu-oxidase_2"/>
    <property type="match status" value="1"/>
</dbReference>
<dbReference type="InterPro" id="IPR011707">
    <property type="entry name" value="Cu-oxidase-like_N"/>
</dbReference>
<feature type="domain" description="Plastocyanin-like" evidence="6">
    <location>
        <begin position="64"/>
        <end position="179"/>
    </location>
</feature>
<gene>
    <name evidence="7" type="ORF">L602_001100001080</name>
</gene>
<dbReference type="PANTHER" id="PTHR11709">
    <property type="entry name" value="MULTI-COPPER OXIDASE"/>
    <property type="match status" value="1"/>
</dbReference>
<dbReference type="InterPro" id="IPR008972">
    <property type="entry name" value="Cupredoxin"/>
</dbReference>
<protein>
    <submittedName>
        <fullName evidence="7">FtsP/CotA-like multicopper oxidase with cupredoxin domain</fullName>
    </submittedName>
</protein>
<feature type="domain" description="Plastocyanin-like" evidence="5">
    <location>
        <begin position="367"/>
        <end position="483"/>
    </location>
</feature>
<dbReference type="PANTHER" id="PTHR11709:SF518">
    <property type="entry name" value="MULTICOPPER OXIDASE"/>
    <property type="match status" value="1"/>
</dbReference>
<dbReference type="EMBL" id="VLJN01000003">
    <property type="protein sequence ID" value="TWG88676.1"/>
    <property type="molecule type" value="Genomic_DNA"/>
</dbReference>
<dbReference type="CDD" id="cd13900">
    <property type="entry name" value="CuRO_3_Tth-MCO_like"/>
    <property type="match status" value="1"/>
</dbReference>
<evidence type="ECO:0000256" key="3">
    <source>
        <dbReference type="ARBA" id="ARBA00023002"/>
    </source>
</evidence>
<evidence type="ECO:0000313" key="7">
    <source>
        <dbReference type="EMBL" id="TWG88676.1"/>
    </source>
</evidence>
<name>A0A562BTU5_9BURK</name>